<dbReference type="SUPFAM" id="SSF53697">
    <property type="entry name" value="SIS domain"/>
    <property type="match status" value="1"/>
</dbReference>
<evidence type="ECO:0000256" key="2">
    <source>
        <dbReference type="ARBA" id="ARBA00012916"/>
    </source>
</evidence>
<dbReference type="Gene3D" id="3.40.50.10490">
    <property type="entry name" value="Glucose-6-phosphate isomerase like protein, domain 1"/>
    <property type="match status" value="2"/>
</dbReference>
<evidence type="ECO:0000259" key="4">
    <source>
        <dbReference type="PROSITE" id="PS51464"/>
    </source>
</evidence>
<dbReference type="AlphaFoldDB" id="A0A918CEK0"/>
<protein>
    <recommendedName>
        <fullName evidence="3">Glutamine--fructose-6-phosphate aminotransferase [isomerizing]</fullName>
        <ecNumber evidence="2">2.6.1.16</ecNumber>
    </recommendedName>
</protein>
<dbReference type="GO" id="GO:0006487">
    <property type="term" value="P:protein N-linked glycosylation"/>
    <property type="evidence" value="ECO:0007669"/>
    <property type="project" value="TreeGrafter"/>
</dbReference>
<keyword evidence="5" id="KW-0032">Aminotransferase</keyword>
<keyword evidence="5" id="KW-0808">Transferase</keyword>
<dbReference type="EC" id="2.6.1.16" evidence="2"/>
<evidence type="ECO:0000313" key="5">
    <source>
        <dbReference type="EMBL" id="GGR20496.1"/>
    </source>
</evidence>
<organism evidence="5 6">
    <name type="scientific">Agromyces mediolanus</name>
    <name type="common">Corynebacterium mediolanum</name>
    <dbReference type="NCBI Taxonomy" id="41986"/>
    <lineage>
        <taxon>Bacteria</taxon>
        <taxon>Bacillati</taxon>
        <taxon>Actinomycetota</taxon>
        <taxon>Actinomycetes</taxon>
        <taxon>Micrococcales</taxon>
        <taxon>Microbacteriaceae</taxon>
        <taxon>Agromyces</taxon>
    </lineage>
</organism>
<feature type="domain" description="SIS" evidence="4">
    <location>
        <begin position="34"/>
        <end position="166"/>
    </location>
</feature>
<sequence length="339" mass="34908">MDGYIAFTEATATQAEELTRLVPRLETQLAALGAAGAFSAPGPVLLGIGASLSAAAPAVWRLRAGGVPAWRLGAGDTPLPLVTGDHPVVAISQSGRSSETVAALESVTPELRYAVVNTAPSPLSELASRRLELGNIADSYASTIGYTATLTALAMLAEAWADGRTDASWASLGERFRAAEASLDPGLGAAAELFAAAPSADFVGGGGSLGSAEAGALLFREAARIPASAMSTRQYLHGSMESAGDGVHVLFGEAREAQLARTLADAGHRVLLVTSDPGLEVRDAAVVVLPESSEAQRPVFEALALQGLVRRVAELRGVDIEEFVFHNDDTKLDVSDVPA</sequence>
<dbReference type="Proteomes" id="UP000610303">
    <property type="component" value="Unassembled WGS sequence"/>
</dbReference>
<evidence type="ECO:0000313" key="6">
    <source>
        <dbReference type="Proteomes" id="UP000610303"/>
    </source>
</evidence>
<dbReference type="EMBL" id="BMRJ01000001">
    <property type="protein sequence ID" value="GGR20496.1"/>
    <property type="molecule type" value="Genomic_DNA"/>
</dbReference>
<name>A0A918CEK0_AGRME</name>
<gene>
    <name evidence="5" type="ORF">GCM10010196_12270</name>
</gene>
<dbReference type="InterPro" id="IPR046348">
    <property type="entry name" value="SIS_dom_sf"/>
</dbReference>
<evidence type="ECO:0000256" key="1">
    <source>
        <dbReference type="ARBA" id="ARBA00001031"/>
    </source>
</evidence>
<comment type="catalytic activity">
    <reaction evidence="1">
        <text>D-fructose 6-phosphate + L-glutamine = D-glucosamine 6-phosphate + L-glutamate</text>
        <dbReference type="Rhea" id="RHEA:13237"/>
        <dbReference type="ChEBI" id="CHEBI:29985"/>
        <dbReference type="ChEBI" id="CHEBI:58359"/>
        <dbReference type="ChEBI" id="CHEBI:58725"/>
        <dbReference type="ChEBI" id="CHEBI:61527"/>
        <dbReference type="EC" id="2.6.1.16"/>
    </reaction>
</comment>
<accession>A0A918CEK0</accession>
<dbReference type="GO" id="GO:0004360">
    <property type="term" value="F:glutamine-fructose-6-phosphate transaminase (isomerizing) activity"/>
    <property type="evidence" value="ECO:0007669"/>
    <property type="project" value="UniProtKB-EC"/>
</dbReference>
<dbReference type="GO" id="GO:0097367">
    <property type="term" value="F:carbohydrate derivative binding"/>
    <property type="evidence" value="ECO:0007669"/>
    <property type="project" value="InterPro"/>
</dbReference>
<reference evidence="5" key="1">
    <citation type="journal article" date="2014" name="Int. J. Syst. Evol. Microbiol.">
        <title>Complete genome sequence of Corynebacterium casei LMG S-19264T (=DSM 44701T), isolated from a smear-ripened cheese.</title>
        <authorList>
            <consortium name="US DOE Joint Genome Institute (JGI-PGF)"/>
            <person name="Walter F."/>
            <person name="Albersmeier A."/>
            <person name="Kalinowski J."/>
            <person name="Ruckert C."/>
        </authorList>
    </citation>
    <scope>NUCLEOTIDE SEQUENCE</scope>
    <source>
        <strain evidence="5">JCM 3346</strain>
    </source>
</reference>
<dbReference type="Pfam" id="PF01380">
    <property type="entry name" value="SIS"/>
    <property type="match status" value="1"/>
</dbReference>
<reference evidence="5" key="2">
    <citation type="submission" date="2020-09" db="EMBL/GenBank/DDBJ databases">
        <authorList>
            <person name="Sun Q."/>
            <person name="Ohkuma M."/>
        </authorList>
    </citation>
    <scope>NUCLEOTIDE SEQUENCE</scope>
    <source>
        <strain evidence="5">JCM 3346</strain>
    </source>
</reference>
<comment type="caution">
    <text evidence="5">The sequence shown here is derived from an EMBL/GenBank/DDBJ whole genome shotgun (WGS) entry which is preliminary data.</text>
</comment>
<proteinExistence type="predicted"/>
<dbReference type="PANTHER" id="PTHR10937:SF0">
    <property type="entry name" value="GLUTAMINE--FRUCTOSE-6-PHOSPHATE TRANSAMINASE (ISOMERIZING)"/>
    <property type="match status" value="1"/>
</dbReference>
<dbReference type="PANTHER" id="PTHR10937">
    <property type="entry name" value="GLUCOSAMINE--FRUCTOSE-6-PHOSPHATE AMINOTRANSFERASE, ISOMERIZING"/>
    <property type="match status" value="1"/>
</dbReference>
<keyword evidence="6" id="KW-1185">Reference proteome</keyword>
<dbReference type="InterPro" id="IPR001347">
    <property type="entry name" value="SIS_dom"/>
</dbReference>
<dbReference type="GO" id="GO:0006047">
    <property type="term" value="P:UDP-N-acetylglucosamine metabolic process"/>
    <property type="evidence" value="ECO:0007669"/>
    <property type="project" value="TreeGrafter"/>
</dbReference>
<dbReference type="PROSITE" id="PS51464">
    <property type="entry name" value="SIS"/>
    <property type="match status" value="1"/>
</dbReference>
<dbReference type="GO" id="GO:0006002">
    <property type="term" value="P:fructose 6-phosphate metabolic process"/>
    <property type="evidence" value="ECO:0007669"/>
    <property type="project" value="TreeGrafter"/>
</dbReference>
<evidence type="ECO:0000256" key="3">
    <source>
        <dbReference type="ARBA" id="ARBA00016090"/>
    </source>
</evidence>
<dbReference type="RefSeq" id="WP_189084374.1">
    <property type="nucleotide sequence ID" value="NZ_BMRJ01000001.1"/>
</dbReference>